<dbReference type="NCBIfam" id="TIGR00665">
    <property type="entry name" value="DnaB"/>
    <property type="match status" value="1"/>
</dbReference>
<dbReference type="SUPFAM" id="SSF52540">
    <property type="entry name" value="P-loop containing nucleoside triphosphate hydrolases"/>
    <property type="match status" value="1"/>
</dbReference>
<dbReference type="GO" id="GO:0005829">
    <property type="term" value="C:cytosol"/>
    <property type="evidence" value="ECO:0007669"/>
    <property type="project" value="TreeGrafter"/>
</dbReference>
<comment type="catalytic activity">
    <reaction evidence="10 12">
        <text>ATP + H2O = ADP + phosphate + H(+)</text>
        <dbReference type="Rhea" id="RHEA:13065"/>
        <dbReference type="ChEBI" id="CHEBI:15377"/>
        <dbReference type="ChEBI" id="CHEBI:15378"/>
        <dbReference type="ChEBI" id="CHEBI:30616"/>
        <dbReference type="ChEBI" id="CHEBI:43474"/>
        <dbReference type="ChEBI" id="CHEBI:456216"/>
        <dbReference type="EC" id="5.6.2.3"/>
    </reaction>
</comment>
<keyword evidence="6 12" id="KW-0347">Helicase</keyword>
<dbReference type="Gene3D" id="1.10.860.10">
    <property type="entry name" value="DNAb Helicase, Chain A"/>
    <property type="match status" value="1"/>
</dbReference>
<dbReference type="CDD" id="cd00984">
    <property type="entry name" value="DnaB_C"/>
    <property type="match status" value="1"/>
</dbReference>
<dbReference type="InterPro" id="IPR003593">
    <property type="entry name" value="AAA+_ATPase"/>
</dbReference>
<dbReference type="Pfam" id="PF00772">
    <property type="entry name" value="DnaB"/>
    <property type="match status" value="1"/>
</dbReference>
<keyword evidence="7 12" id="KW-0067">ATP-binding</keyword>
<keyword evidence="2 12" id="KW-0639">Primosome</keyword>
<dbReference type="HOGENOM" id="CLU_005373_0_0_9"/>
<dbReference type="Pfam" id="PF03796">
    <property type="entry name" value="DnaB_C"/>
    <property type="match status" value="1"/>
</dbReference>
<evidence type="ECO:0000256" key="5">
    <source>
        <dbReference type="ARBA" id="ARBA00022801"/>
    </source>
</evidence>
<evidence type="ECO:0000313" key="15">
    <source>
        <dbReference type="Proteomes" id="UP000008457"/>
    </source>
</evidence>
<dbReference type="FunFam" id="1.10.860.10:FF:000001">
    <property type="entry name" value="Replicative DNA helicase"/>
    <property type="match status" value="1"/>
</dbReference>
<dbReference type="PANTHER" id="PTHR30153">
    <property type="entry name" value="REPLICATIVE DNA HELICASE DNAB"/>
    <property type="match status" value="1"/>
</dbReference>
<evidence type="ECO:0000256" key="1">
    <source>
        <dbReference type="ARBA" id="ARBA00008428"/>
    </source>
</evidence>
<dbReference type="OrthoDB" id="9773982at2"/>
<dbReference type="GO" id="GO:0042802">
    <property type="term" value="F:identical protein binding"/>
    <property type="evidence" value="ECO:0007669"/>
    <property type="project" value="UniProtKB-ARBA"/>
</dbReference>
<evidence type="ECO:0000256" key="4">
    <source>
        <dbReference type="ARBA" id="ARBA00022741"/>
    </source>
</evidence>
<evidence type="ECO:0000256" key="9">
    <source>
        <dbReference type="ARBA" id="ARBA00023235"/>
    </source>
</evidence>
<feature type="domain" description="SF4 helicase" evidence="13">
    <location>
        <begin position="178"/>
        <end position="443"/>
    </location>
</feature>
<evidence type="ECO:0000256" key="10">
    <source>
        <dbReference type="ARBA" id="ARBA00048954"/>
    </source>
</evidence>
<dbReference type="NCBIfam" id="NF004384">
    <property type="entry name" value="PRK05748.1"/>
    <property type="match status" value="1"/>
</dbReference>
<gene>
    <name evidence="14" type="ordered locus">Mahau_2620</name>
</gene>
<dbReference type="GO" id="GO:0006269">
    <property type="term" value="P:DNA replication, synthesis of primer"/>
    <property type="evidence" value="ECO:0007669"/>
    <property type="project" value="UniProtKB-UniRule"/>
</dbReference>
<evidence type="ECO:0000259" key="13">
    <source>
        <dbReference type="PROSITE" id="PS51199"/>
    </source>
</evidence>
<dbReference type="InterPro" id="IPR007693">
    <property type="entry name" value="DNA_helicase_DnaB-like_N"/>
</dbReference>
<dbReference type="STRING" id="697281.Mahau_2620"/>
<dbReference type="eggNOG" id="COG0305">
    <property type="taxonomic scope" value="Bacteria"/>
</dbReference>
<dbReference type="PANTHER" id="PTHR30153:SF2">
    <property type="entry name" value="REPLICATIVE DNA HELICASE"/>
    <property type="match status" value="1"/>
</dbReference>
<dbReference type="InterPro" id="IPR016136">
    <property type="entry name" value="DNA_helicase_N/primase_C"/>
</dbReference>
<dbReference type="GO" id="GO:0003677">
    <property type="term" value="F:DNA binding"/>
    <property type="evidence" value="ECO:0007669"/>
    <property type="project" value="UniProtKB-UniRule"/>
</dbReference>
<dbReference type="PROSITE" id="PS51199">
    <property type="entry name" value="SF4_HELICASE"/>
    <property type="match status" value="1"/>
</dbReference>
<dbReference type="GO" id="GO:1990077">
    <property type="term" value="C:primosome complex"/>
    <property type="evidence" value="ECO:0007669"/>
    <property type="project" value="UniProtKB-UniRule"/>
</dbReference>
<dbReference type="EC" id="5.6.2.3" evidence="11 12"/>
<evidence type="ECO:0000256" key="11">
    <source>
        <dbReference type="NCBIfam" id="TIGR00665"/>
    </source>
</evidence>
<dbReference type="FunFam" id="3.40.50.300:FF:000076">
    <property type="entry name" value="Replicative DNA helicase"/>
    <property type="match status" value="1"/>
</dbReference>
<dbReference type="InterPro" id="IPR007694">
    <property type="entry name" value="DNA_helicase_DnaB-like_C"/>
</dbReference>
<dbReference type="AlphaFoldDB" id="F3ZYJ2"/>
<proteinExistence type="inferred from homology"/>
<keyword evidence="3 12" id="KW-0235">DNA replication</keyword>
<comment type="similarity">
    <text evidence="1 12">Belongs to the helicase family. DnaB subfamily.</text>
</comment>
<dbReference type="InterPro" id="IPR027417">
    <property type="entry name" value="P-loop_NTPase"/>
</dbReference>
<protein>
    <recommendedName>
        <fullName evidence="11 12">Replicative DNA helicase</fullName>
        <ecNumber evidence="11 12">5.6.2.3</ecNumber>
    </recommendedName>
</protein>
<evidence type="ECO:0000256" key="6">
    <source>
        <dbReference type="ARBA" id="ARBA00022806"/>
    </source>
</evidence>
<evidence type="ECO:0000256" key="3">
    <source>
        <dbReference type="ARBA" id="ARBA00022705"/>
    </source>
</evidence>
<evidence type="ECO:0000313" key="14">
    <source>
        <dbReference type="EMBL" id="AEE97760.1"/>
    </source>
</evidence>
<dbReference type="InterPro" id="IPR007692">
    <property type="entry name" value="DNA_helicase_DnaB"/>
</dbReference>
<keyword evidence="5 12" id="KW-0378">Hydrolase</keyword>
<dbReference type="RefSeq" id="WP_013782183.1">
    <property type="nucleotide sequence ID" value="NC_015520.1"/>
</dbReference>
<evidence type="ECO:0000256" key="7">
    <source>
        <dbReference type="ARBA" id="ARBA00022840"/>
    </source>
</evidence>
<dbReference type="Gene3D" id="3.40.50.300">
    <property type="entry name" value="P-loop containing nucleotide triphosphate hydrolases"/>
    <property type="match status" value="1"/>
</dbReference>
<comment type="function">
    <text evidence="12">The main replicative DNA helicase, it participates in initiation and elongation during chromosome replication. Travels ahead of the DNA replisome, separating dsDNA into templates for DNA synthesis. A processive ATP-dependent 5'-3' DNA helicase it has DNA-dependent ATPase activity.</text>
</comment>
<accession>F3ZYJ2</accession>
<keyword evidence="4 12" id="KW-0547">Nucleotide-binding</keyword>
<evidence type="ECO:0000256" key="8">
    <source>
        <dbReference type="ARBA" id="ARBA00023125"/>
    </source>
</evidence>
<keyword evidence="9" id="KW-0413">Isomerase</keyword>
<dbReference type="GO" id="GO:0043139">
    <property type="term" value="F:5'-3' DNA helicase activity"/>
    <property type="evidence" value="ECO:0007669"/>
    <property type="project" value="UniProtKB-EC"/>
</dbReference>
<keyword evidence="15" id="KW-1185">Reference proteome</keyword>
<name>F3ZYJ2_MAHA5</name>
<dbReference type="KEGG" id="mas:Mahau_2620"/>
<dbReference type="GO" id="GO:0016887">
    <property type="term" value="F:ATP hydrolysis activity"/>
    <property type="evidence" value="ECO:0007669"/>
    <property type="project" value="RHEA"/>
</dbReference>
<evidence type="ECO:0000256" key="2">
    <source>
        <dbReference type="ARBA" id="ARBA00022515"/>
    </source>
</evidence>
<dbReference type="GO" id="GO:0005524">
    <property type="term" value="F:ATP binding"/>
    <property type="evidence" value="ECO:0007669"/>
    <property type="project" value="UniProtKB-UniRule"/>
</dbReference>
<organism evidence="14 15">
    <name type="scientific">Mahella australiensis (strain DSM 15567 / CIP 107919 / 50-1 BON)</name>
    <dbReference type="NCBI Taxonomy" id="697281"/>
    <lineage>
        <taxon>Bacteria</taxon>
        <taxon>Bacillati</taxon>
        <taxon>Bacillota</taxon>
        <taxon>Clostridia</taxon>
        <taxon>Thermoanaerobacterales</taxon>
        <taxon>Thermoanaerobacterales Family IV. Incertae Sedis</taxon>
        <taxon>Mahella</taxon>
    </lineage>
</organism>
<dbReference type="EMBL" id="CP002360">
    <property type="protein sequence ID" value="AEE97760.1"/>
    <property type="molecule type" value="Genomic_DNA"/>
</dbReference>
<sequence length="446" mass="49644">MEPAIDRIPPHNIEAEQSVLGAMLLDKEAVAAATEVLHKDDFYSEANKELYDAMVSLYEAGQPVDLVTVTEQLRKRNTLEAVGGLSYVTALSASVPTTANVDYYIRIVEEKAILRRLIQTCSLITKDSYEAAKPVEDIIDQAEKGIFDISQKRHHGGFVPISQALIEAFDHIEELYKNKGHITGIPTGFVDLDYKTAGFQPSDLILIAARPSMGKTAFALNIAQYASVKAKVPTAIFSLEMSKEQLVNRLLCAEANVDSHKLRTGNLDEEDWPRLAAALAPLSEAPLYIDDTPAISALELRSKARRLKMEKGLGLIIIDYLQLMQGRQNAENRQQEISEISRSLKALARELNVPVIALSQLSRAPEARTDHRPILSDLRESGAMEQDADVVAFLYRDEYYNPDTDKKNIAEVIIAKQRNGPTGIVELVWLGQFTKFANLERQRTPM</sequence>
<reference evidence="14 15" key="2">
    <citation type="journal article" date="2011" name="Stand. Genomic Sci.">
        <title>Complete genome sequence of Mahella australiensis type strain (50-1 BON).</title>
        <authorList>
            <person name="Sikorski J."/>
            <person name="Teshima H."/>
            <person name="Nolan M."/>
            <person name="Lucas S."/>
            <person name="Hammon N."/>
            <person name="Deshpande S."/>
            <person name="Cheng J.F."/>
            <person name="Pitluck S."/>
            <person name="Liolios K."/>
            <person name="Pagani I."/>
            <person name="Ivanova N."/>
            <person name="Huntemann M."/>
            <person name="Mavromatis K."/>
            <person name="Ovchinikova G."/>
            <person name="Pati A."/>
            <person name="Tapia R."/>
            <person name="Han C."/>
            <person name="Goodwin L."/>
            <person name="Chen A."/>
            <person name="Palaniappan K."/>
            <person name="Land M."/>
            <person name="Hauser L."/>
            <person name="Ngatchou-Djao O.D."/>
            <person name="Rohde M."/>
            <person name="Pukall R."/>
            <person name="Spring S."/>
            <person name="Abt B."/>
            <person name="Goker M."/>
            <person name="Detter J.C."/>
            <person name="Woyke T."/>
            <person name="Bristow J."/>
            <person name="Markowitz V."/>
            <person name="Hugenholtz P."/>
            <person name="Eisen J.A."/>
            <person name="Kyrpides N.C."/>
            <person name="Klenk H.P."/>
            <person name="Lapidus A."/>
        </authorList>
    </citation>
    <scope>NUCLEOTIDE SEQUENCE [LARGE SCALE GENOMIC DNA]</scope>
    <source>
        <strain evidence="15">DSM 15567 / CIP 107919 / 50-1 BON</strain>
    </source>
</reference>
<dbReference type="InterPro" id="IPR036185">
    <property type="entry name" value="DNA_heli_DnaB-like_N_sf"/>
</dbReference>
<reference evidence="15" key="1">
    <citation type="submission" date="2010-11" db="EMBL/GenBank/DDBJ databases">
        <title>The complete genome of Mahella australiensis DSM 15567.</title>
        <authorList>
            <consortium name="US DOE Joint Genome Institute (JGI-PGF)"/>
            <person name="Lucas S."/>
            <person name="Copeland A."/>
            <person name="Lapidus A."/>
            <person name="Bruce D."/>
            <person name="Goodwin L."/>
            <person name="Pitluck S."/>
            <person name="Kyrpides N."/>
            <person name="Mavromatis K."/>
            <person name="Pagani I."/>
            <person name="Ivanova N."/>
            <person name="Teshima H."/>
            <person name="Brettin T."/>
            <person name="Detter J.C."/>
            <person name="Han C."/>
            <person name="Tapia R."/>
            <person name="Land M."/>
            <person name="Hauser L."/>
            <person name="Markowitz V."/>
            <person name="Cheng J.-F."/>
            <person name="Hugenholtz P."/>
            <person name="Woyke T."/>
            <person name="Wu D."/>
            <person name="Spring S."/>
            <person name="Pukall R."/>
            <person name="Steenblock K."/>
            <person name="Schneider S."/>
            <person name="Klenk H.-P."/>
            <person name="Eisen J.A."/>
        </authorList>
    </citation>
    <scope>NUCLEOTIDE SEQUENCE [LARGE SCALE GENOMIC DNA]</scope>
    <source>
        <strain evidence="15">DSM 15567 / CIP 107919 / 50-1 BON</strain>
    </source>
</reference>
<keyword evidence="8 12" id="KW-0238">DNA-binding</keyword>
<evidence type="ECO:0000256" key="12">
    <source>
        <dbReference type="RuleBase" id="RU362085"/>
    </source>
</evidence>
<dbReference type="SUPFAM" id="SSF48024">
    <property type="entry name" value="N-terminal domain of DnaB helicase"/>
    <property type="match status" value="1"/>
</dbReference>
<dbReference type="SMART" id="SM00382">
    <property type="entry name" value="AAA"/>
    <property type="match status" value="1"/>
</dbReference>
<dbReference type="Proteomes" id="UP000008457">
    <property type="component" value="Chromosome"/>
</dbReference>